<comment type="caution">
    <text evidence="8">The sequence shown here is derived from an EMBL/GenBank/DDBJ whole genome shotgun (WGS) entry which is preliminary data.</text>
</comment>
<dbReference type="SMART" id="SM00105">
    <property type="entry name" value="ArfGap"/>
    <property type="match status" value="1"/>
</dbReference>
<dbReference type="InterPro" id="IPR038508">
    <property type="entry name" value="ArfGAP_dom_sf"/>
</dbReference>
<evidence type="ECO:0000256" key="4">
    <source>
        <dbReference type="ARBA" id="ARBA00022833"/>
    </source>
</evidence>
<keyword evidence="1" id="KW-0343">GTPase activation</keyword>
<keyword evidence="2" id="KW-0479">Metal-binding</keyword>
<proteinExistence type="predicted"/>
<feature type="compositionally biased region" description="Polar residues" evidence="6">
    <location>
        <begin position="290"/>
        <end position="300"/>
    </location>
</feature>
<dbReference type="CDD" id="cd08830">
    <property type="entry name" value="ArfGap_ArfGap1"/>
    <property type="match status" value="1"/>
</dbReference>
<dbReference type="GO" id="GO:0005096">
    <property type="term" value="F:GTPase activator activity"/>
    <property type="evidence" value="ECO:0007669"/>
    <property type="project" value="UniProtKB-KW"/>
</dbReference>
<dbReference type="InterPro" id="IPR001164">
    <property type="entry name" value="ArfGAP_dom"/>
</dbReference>
<feature type="region of interest" description="Disordered" evidence="6">
    <location>
        <begin position="290"/>
        <end position="409"/>
    </location>
</feature>
<dbReference type="EMBL" id="NAJP01000081">
    <property type="protein sequence ID" value="TKA34401.1"/>
    <property type="molecule type" value="Genomic_DNA"/>
</dbReference>
<keyword evidence="3 5" id="KW-0863">Zinc-finger</keyword>
<organism evidence="8 9">
    <name type="scientific">Friedmanniomyces endolithicus</name>
    <dbReference type="NCBI Taxonomy" id="329885"/>
    <lineage>
        <taxon>Eukaryota</taxon>
        <taxon>Fungi</taxon>
        <taxon>Dikarya</taxon>
        <taxon>Ascomycota</taxon>
        <taxon>Pezizomycotina</taxon>
        <taxon>Dothideomycetes</taxon>
        <taxon>Dothideomycetidae</taxon>
        <taxon>Mycosphaerellales</taxon>
        <taxon>Teratosphaeriaceae</taxon>
        <taxon>Friedmanniomyces</taxon>
    </lineage>
</organism>
<reference evidence="8 9" key="1">
    <citation type="submission" date="2017-03" db="EMBL/GenBank/DDBJ databases">
        <title>Genomes of endolithic fungi from Antarctica.</title>
        <authorList>
            <person name="Coleine C."/>
            <person name="Masonjones S."/>
            <person name="Stajich J.E."/>
        </authorList>
    </citation>
    <scope>NUCLEOTIDE SEQUENCE [LARGE SCALE GENOMIC DNA]</scope>
    <source>
        <strain evidence="8 9">CCFEE 5311</strain>
    </source>
</reference>
<dbReference type="InterPro" id="IPR037278">
    <property type="entry name" value="ARFGAP/RecO"/>
</dbReference>
<dbReference type="PRINTS" id="PR00405">
    <property type="entry name" value="REVINTRACTNG"/>
</dbReference>
<feature type="region of interest" description="Disordered" evidence="6">
    <location>
        <begin position="133"/>
        <end position="238"/>
    </location>
</feature>
<evidence type="ECO:0000313" key="9">
    <source>
        <dbReference type="Proteomes" id="UP000310066"/>
    </source>
</evidence>
<dbReference type="PANTHER" id="PTHR46395">
    <property type="entry name" value="ADP-RIBOSYLATION FACTOR GTPASE-ACTIVATING PROTEIN 1"/>
    <property type="match status" value="1"/>
</dbReference>
<feature type="domain" description="Arf-GAP" evidence="7">
    <location>
        <begin position="12"/>
        <end position="135"/>
    </location>
</feature>
<evidence type="ECO:0000256" key="2">
    <source>
        <dbReference type="ARBA" id="ARBA00022723"/>
    </source>
</evidence>
<dbReference type="Proteomes" id="UP000310066">
    <property type="component" value="Unassembled WGS sequence"/>
</dbReference>
<evidence type="ECO:0000256" key="5">
    <source>
        <dbReference type="PROSITE-ProRule" id="PRU00288"/>
    </source>
</evidence>
<dbReference type="STRING" id="329885.A0A4U0UFQ6"/>
<dbReference type="AlphaFoldDB" id="A0A4U0UFQ6"/>
<name>A0A4U0UFQ6_9PEZI</name>
<dbReference type="FunFam" id="1.10.220.150:FF:000014">
    <property type="entry name" value="ADP-ribosylation factor GTPase-activating protein"/>
    <property type="match status" value="1"/>
</dbReference>
<dbReference type="OrthoDB" id="983479at2759"/>
<evidence type="ECO:0000256" key="3">
    <source>
        <dbReference type="ARBA" id="ARBA00022771"/>
    </source>
</evidence>
<dbReference type="GO" id="GO:0030100">
    <property type="term" value="P:regulation of endocytosis"/>
    <property type="evidence" value="ECO:0007669"/>
    <property type="project" value="TreeGrafter"/>
</dbReference>
<dbReference type="Gene3D" id="1.10.220.150">
    <property type="entry name" value="Arf GTPase activating protein"/>
    <property type="match status" value="1"/>
</dbReference>
<dbReference type="GO" id="GO:0008270">
    <property type="term" value="F:zinc ion binding"/>
    <property type="evidence" value="ECO:0007669"/>
    <property type="project" value="UniProtKB-KW"/>
</dbReference>
<protein>
    <recommendedName>
        <fullName evidence="7">Arf-GAP domain-containing protein</fullName>
    </recommendedName>
</protein>
<evidence type="ECO:0000256" key="6">
    <source>
        <dbReference type="SAM" id="MobiDB-lite"/>
    </source>
</evidence>
<feature type="compositionally biased region" description="Polar residues" evidence="6">
    <location>
        <begin position="175"/>
        <end position="184"/>
    </location>
</feature>
<dbReference type="PROSITE" id="PS50115">
    <property type="entry name" value="ARFGAP"/>
    <property type="match status" value="1"/>
</dbReference>
<sequence>MSKMWEVDPETRSKLLEIQKKNENNKCVDCGAPSPQWISPKFGIFFCLACSGIHRGLGVHISFVRSATMDALKTNEVRRMDRGGNKPWKTFFDSHASNSLTGRDFESCTIGERYDSEAGEEWKDRLTAKVEGTEYVPGSSAKPAARSKQATVEDSNDTPVGSGRNTPLARVSVPPQRSASPSQKGRNEAYFARMGNENANRPDNVAPAQGGKYAGFGSAPAPGTSSTASGSVPSADDFQKDPVAALTKGFGWLSSTVSKQAATVHKSYIAPSVKSLQEGELAAQAQRLASQGLSTVQSGTRGLGEQFNKFVDPHADHTGAGAAGRSRGGASGGAPPEKKDFWDSFGQDPNGPPKEKKEFWNDFGGAAEAAAQQKGGKGSSIGTGALRSGGGGEGAGKGGKSEDGGWKDW</sequence>
<dbReference type="SUPFAM" id="SSF57863">
    <property type="entry name" value="ArfGap/RecO-like zinc finger"/>
    <property type="match status" value="1"/>
</dbReference>
<evidence type="ECO:0000259" key="7">
    <source>
        <dbReference type="PROSITE" id="PS50115"/>
    </source>
</evidence>
<feature type="compositionally biased region" description="Basic and acidic residues" evidence="6">
    <location>
        <begin position="399"/>
        <end position="409"/>
    </location>
</feature>
<evidence type="ECO:0000313" key="8">
    <source>
        <dbReference type="EMBL" id="TKA34401.1"/>
    </source>
</evidence>
<feature type="compositionally biased region" description="Low complexity" evidence="6">
    <location>
        <begin position="364"/>
        <end position="374"/>
    </location>
</feature>
<dbReference type="GO" id="GO:0000139">
    <property type="term" value="C:Golgi membrane"/>
    <property type="evidence" value="ECO:0007669"/>
    <property type="project" value="TreeGrafter"/>
</dbReference>
<feature type="compositionally biased region" description="Low complexity" evidence="6">
    <location>
        <begin position="217"/>
        <end position="235"/>
    </location>
</feature>
<evidence type="ECO:0000256" key="1">
    <source>
        <dbReference type="ARBA" id="ARBA00022468"/>
    </source>
</evidence>
<dbReference type="GO" id="GO:0032012">
    <property type="term" value="P:regulation of ARF protein signal transduction"/>
    <property type="evidence" value="ECO:0007669"/>
    <property type="project" value="TreeGrafter"/>
</dbReference>
<gene>
    <name evidence="8" type="ORF">B0A54_15233</name>
</gene>
<feature type="compositionally biased region" description="Gly residues" evidence="6">
    <location>
        <begin position="375"/>
        <end position="398"/>
    </location>
</feature>
<dbReference type="PANTHER" id="PTHR46395:SF1">
    <property type="entry name" value="ADP-RIBOSYLATION FACTOR GTPASE-ACTIVATING PROTEIN 1"/>
    <property type="match status" value="1"/>
</dbReference>
<feature type="compositionally biased region" description="Polar residues" evidence="6">
    <location>
        <begin position="148"/>
        <end position="165"/>
    </location>
</feature>
<keyword evidence="4" id="KW-0862">Zinc</keyword>
<accession>A0A4U0UFQ6</accession>
<dbReference type="Pfam" id="PF01412">
    <property type="entry name" value="ArfGap"/>
    <property type="match status" value="1"/>
</dbReference>